<reference evidence="1 2" key="1">
    <citation type="submission" date="2019-02" db="EMBL/GenBank/DDBJ databases">
        <title>Opniocepnalus argus genome.</title>
        <authorList>
            <person name="Zhou C."/>
            <person name="Xiao S."/>
        </authorList>
    </citation>
    <scope>NUCLEOTIDE SEQUENCE [LARGE SCALE GENOMIC DNA]</scope>
    <source>
        <strain evidence="1">OARG1902GOOAL</strain>
        <tissue evidence="1">Muscle</tissue>
    </source>
</reference>
<dbReference type="AlphaFoldDB" id="A0A6G1PJJ5"/>
<sequence>MISNMNVSIKGKASLSSLVGIGSSRQVVGLDEVIIEVSSERSMGKKQSNREWGLIDDSSTVEHEDLCVIFGGRIW</sequence>
<dbReference type="Proteomes" id="UP000503349">
    <property type="component" value="Chromosome 5"/>
</dbReference>
<reference evidence="2" key="2">
    <citation type="submission" date="2019-02" db="EMBL/GenBank/DDBJ databases">
        <title>Opniocepnalus argus Var Kimnra genome.</title>
        <authorList>
            <person name="Zhou C."/>
            <person name="Xiao S."/>
        </authorList>
    </citation>
    <scope>NUCLEOTIDE SEQUENCE [LARGE SCALE GENOMIC DNA]</scope>
</reference>
<organism evidence="1 2">
    <name type="scientific">Channa argus</name>
    <name type="common">Northern snakehead</name>
    <name type="synonym">Ophicephalus argus</name>
    <dbReference type="NCBI Taxonomy" id="215402"/>
    <lineage>
        <taxon>Eukaryota</taxon>
        <taxon>Metazoa</taxon>
        <taxon>Chordata</taxon>
        <taxon>Craniata</taxon>
        <taxon>Vertebrata</taxon>
        <taxon>Euteleostomi</taxon>
        <taxon>Actinopterygii</taxon>
        <taxon>Neopterygii</taxon>
        <taxon>Teleostei</taxon>
        <taxon>Neoteleostei</taxon>
        <taxon>Acanthomorphata</taxon>
        <taxon>Anabantaria</taxon>
        <taxon>Anabantiformes</taxon>
        <taxon>Channoidei</taxon>
        <taxon>Channidae</taxon>
        <taxon>Channa</taxon>
    </lineage>
</organism>
<proteinExistence type="predicted"/>
<name>A0A6G1PJJ5_CHAAH</name>
<protein>
    <submittedName>
        <fullName evidence="1">Uncharacterized protein</fullName>
    </submittedName>
</protein>
<evidence type="ECO:0000313" key="1">
    <source>
        <dbReference type="EMBL" id="KAF3690422.1"/>
    </source>
</evidence>
<dbReference type="EMBL" id="CM015716">
    <property type="protein sequence ID" value="KAF3690422.1"/>
    <property type="molecule type" value="Genomic_DNA"/>
</dbReference>
<gene>
    <name evidence="1" type="ORF">EXN66_Car006095</name>
</gene>
<evidence type="ECO:0000313" key="2">
    <source>
        <dbReference type="Proteomes" id="UP000503349"/>
    </source>
</evidence>
<keyword evidence="2" id="KW-1185">Reference proteome</keyword>
<accession>A0A6G1PJJ5</accession>